<evidence type="ECO:0000313" key="2">
    <source>
        <dbReference type="Proteomes" id="UP000269945"/>
    </source>
</evidence>
<proteinExistence type="predicted"/>
<gene>
    <name evidence="1" type="ORF">BN2614_LOCUS1</name>
</gene>
<comment type="caution">
    <text evidence="1">The sequence shown here is derived from an EMBL/GenBank/DDBJ whole genome shotgun (WGS) entry which is preliminary data.</text>
</comment>
<reference evidence="1 2" key="1">
    <citation type="submission" date="2018-10" db="EMBL/GenBank/DDBJ databases">
        <authorList>
            <person name="Ekblom R."/>
            <person name="Jareborg N."/>
        </authorList>
    </citation>
    <scope>NUCLEOTIDE SEQUENCE [LARGE SCALE GENOMIC DNA]</scope>
    <source>
        <tissue evidence="1">Muscle</tissue>
    </source>
</reference>
<dbReference type="AlphaFoldDB" id="A0A9X9LIM8"/>
<evidence type="ECO:0000313" key="1">
    <source>
        <dbReference type="EMBL" id="VCW69155.1"/>
    </source>
</evidence>
<dbReference type="Proteomes" id="UP000269945">
    <property type="component" value="Unassembled WGS sequence"/>
</dbReference>
<protein>
    <submittedName>
        <fullName evidence="1">Uncharacterized protein</fullName>
    </submittedName>
</protein>
<keyword evidence="2" id="KW-1185">Reference proteome</keyword>
<organism evidence="1 2">
    <name type="scientific">Gulo gulo</name>
    <name type="common">Wolverine</name>
    <name type="synonym">Gluton</name>
    <dbReference type="NCBI Taxonomy" id="48420"/>
    <lineage>
        <taxon>Eukaryota</taxon>
        <taxon>Metazoa</taxon>
        <taxon>Chordata</taxon>
        <taxon>Craniata</taxon>
        <taxon>Vertebrata</taxon>
        <taxon>Euteleostomi</taxon>
        <taxon>Mammalia</taxon>
        <taxon>Eutheria</taxon>
        <taxon>Laurasiatheria</taxon>
        <taxon>Carnivora</taxon>
        <taxon>Caniformia</taxon>
        <taxon>Musteloidea</taxon>
        <taxon>Mustelidae</taxon>
        <taxon>Guloninae</taxon>
        <taxon>Gulo</taxon>
    </lineage>
</organism>
<name>A0A9X9LIM8_GULGU</name>
<dbReference type="EMBL" id="CYRY02004669">
    <property type="protein sequence ID" value="VCW69155.1"/>
    <property type="molecule type" value="Genomic_DNA"/>
</dbReference>
<sequence length="56" mass="6189">MKMLPSKAERCNVDNCLVKPSEGRGRGEICPENLTEGQAPQCLPSPQPCKRPLFFS</sequence>
<accession>A0A9X9LIM8</accession>